<dbReference type="PANTHER" id="PTHR48207:SF3">
    <property type="entry name" value="SUCCINATE--HYDROXYMETHYLGLUTARATE COA-TRANSFERASE"/>
    <property type="match status" value="1"/>
</dbReference>
<dbReference type="AlphaFoldDB" id="A0A7I7SL46"/>
<dbReference type="GO" id="GO:0008410">
    <property type="term" value="F:CoA-transferase activity"/>
    <property type="evidence" value="ECO:0007669"/>
    <property type="project" value="TreeGrafter"/>
</dbReference>
<dbReference type="Gene3D" id="3.30.1540.10">
    <property type="entry name" value="formyl-coa transferase, domain 3"/>
    <property type="match status" value="1"/>
</dbReference>
<dbReference type="Pfam" id="PF02515">
    <property type="entry name" value="CoA_transf_3"/>
    <property type="match status" value="1"/>
</dbReference>
<evidence type="ECO:0000313" key="3">
    <source>
        <dbReference type="Proteomes" id="UP000466445"/>
    </source>
</evidence>
<dbReference type="SUPFAM" id="SSF89796">
    <property type="entry name" value="CoA-transferase family III (CaiB/BaiF)"/>
    <property type="match status" value="1"/>
</dbReference>
<keyword evidence="3" id="KW-1185">Reference proteome</keyword>
<dbReference type="RefSeq" id="WP_163694730.1">
    <property type="nucleotide sequence ID" value="NZ_AP022595.1"/>
</dbReference>
<name>A0A7I7SL46_9MYCO</name>
<dbReference type="Gene3D" id="3.40.50.10540">
    <property type="entry name" value="Crotonobetainyl-coa:carnitine coa-transferase, domain 1"/>
    <property type="match status" value="1"/>
</dbReference>
<dbReference type="InterPro" id="IPR023606">
    <property type="entry name" value="CoA-Trfase_III_dom_1_sf"/>
</dbReference>
<keyword evidence="1 2" id="KW-0808">Transferase</keyword>
<dbReference type="PANTHER" id="PTHR48207">
    <property type="entry name" value="SUCCINATE--HYDROXYMETHYLGLUTARATE COA-TRANSFERASE"/>
    <property type="match status" value="1"/>
</dbReference>
<dbReference type="InterPro" id="IPR050483">
    <property type="entry name" value="CoA-transferase_III_domain"/>
</dbReference>
<dbReference type="Proteomes" id="UP000466445">
    <property type="component" value="Chromosome"/>
</dbReference>
<dbReference type="InterPro" id="IPR003673">
    <property type="entry name" value="CoA-Trfase_fam_III"/>
</dbReference>
<dbReference type="EMBL" id="AP022595">
    <property type="protein sequence ID" value="BBY57453.1"/>
    <property type="molecule type" value="Genomic_DNA"/>
</dbReference>
<dbReference type="KEGG" id="msar:MSAR_05890"/>
<reference evidence="2 3" key="1">
    <citation type="journal article" date="2019" name="Emerg. Microbes Infect.">
        <title>Comprehensive subspecies identification of 175 nontuberculous mycobacteria species based on 7547 genomic profiles.</title>
        <authorList>
            <person name="Matsumoto Y."/>
            <person name="Kinjo T."/>
            <person name="Motooka D."/>
            <person name="Nabeya D."/>
            <person name="Jung N."/>
            <person name="Uechi K."/>
            <person name="Horii T."/>
            <person name="Iida T."/>
            <person name="Fujita J."/>
            <person name="Nakamura S."/>
        </authorList>
    </citation>
    <scope>NUCLEOTIDE SEQUENCE [LARGE SCALE GENOMIC DNA]</scope>
    <source>
        <strain evidence="2 3">JCM 30395</strain>
    </source>
</reference>
<accession>A0A7I7SL46</accession>
<protein>
    <submittedName>
        <fullName evidence="2">CoA transferase</fullName>
    </submittedName>
</protein>
<evidence type="ECO:0000313" key="2">
    <source>
        <dbReference type="EMBL" id="BBY57453.1"/>
    </source>
</evidence>
<dbReference type="InterPro" id="IPR044855">
    <property type="entry name" value="CoA-Trfase_III_dom3_sf"/>
</dbReference>
<gene>
    <name evidence="2" type="ORF">MSAR_05890</name>
</gene>
<evidence type="ECO:0000256" key="1">
    <source>
        <dbReference type="ARBA" id="ARBA00022679"/>
    </source>
</evidence>
<sequence length="397" mass="41741">MAHTGPLSGIRILELSIALTGPYIGALFADQGADVVKVERPGIGDIMRWIGPSVNGLSAVFRVCNRGKQSIAVDVRTAAGRQIALELAAQADVVIQNFRPGVAQRLGLGYSDVVAINPDVVYLSLTGFGEVGPYRDRSAYDTVIQAYGGLASSQAGKSGEPIFLQQVVADKVTALYASQAVTAALLARANGRGGQHVHVSMVDAVVSFLWADAAGNEVLLDSDGSQPSSFTQGFRPFRFIDGWGVVTPISDSDFTGMCRALDAPGSDDPRLATADLRNQHRPLMGEVMQACYAGAEKLTVDEATARFEAEDVPFAMIVPPGELPNDPHAIEMGLFVDAEDAVVGRTRIPRHPALFDGTPAQLAGPAPALGEHTADVLNQLGRSDQESALRAAGIIAG</sequence>
<organism evidence="2 3">
    <name type="scientific">Mycolicibacterium sarraceniae</name>
    <dbReference type="NCBI Taxonomy" id="1534348"/>
    <lineage>
        <taxon>Bacteria</taxon>
        <taxon>Bacillati</taxon>
        <taxon>Actinomycetota</taxon>
        <taxon>Actinomycetes</taxon>
        <taxon>Mycobacteriales</taxon>
        <taxon>Mycobacteriaceae</taxon>
        <taxon>Mycolicibacterium</taxon>
    </lineage>
</organism>
<proteinExistence type="predicted"/>